<feature type="chain" id="PRO_5010320606" description="Secretion system C-terminal sorting domain-containing protein" evidence="1">
    <location>
        <begin position="26"/>
        <end position="140"/>
    </location>
</feature>
<sequence>MSTQTAKTKAFLFALLFGFGLIARAQSAPENVQMAVFPAREPLTFWLIIDKPETEKNARIELVNDSKQRLYIGMLSKKKQQISQLFNLSDVNDGVYTLRIVTQSGTYEKSVTVKTPAPVPQQTQRTITFDQPIKVAYNAE</sequence>
<organism evidence="2 3">
    <name type="scientific">Arsenicibacter rosenii</name>
    <dbReference type="NCBI Taxonomy" id="1750698"/>
    <lineage>
        <taxon>Bacteria</taxon>
        <taxon>Pseudomonadati</taxon>
        <taxon>Bacteroidota</taxon>
        <taxon>Cytophagia</taxon>
        <taxon>Cytophagales</taxon>
        <taxon>Spirosomataceae</taxon>
        <taxon>Arsenicibacter</taxon>
    </lineage>
</organism>
<dbReference type="OrthoDB" id="964920at2"/>
<reference evidence="2 3" key="1">
    <citation type="submission" date="2016-10" db="EMBL/GenBank/DDBJ databases">
        <title>Arsenicibacter rosenii gen. nov., sp. nov., an efficient arsenic-methylating bacterium isolated from an arsenic-contaminated paddy soil.</title>
        <authorList>
            <person name="Huang K."/>
        </authorList>
    </citation>
    <scope>NUCLEOTIDE SEQUENCE [LARGE SCALE GENOMIC DNA]</scope>
    <source>
        <strain evidence="2 3">SM-1</strain>
    </source>
</reference>
<protein>
    <recommendedName>
        <fullName evidence="4">Secretion system C-terminal sorting domain-containing protein</fullName>
    </recommendedName>
</protein>
<proteinExistence type="predicted"/>
<dbReference type="AlphaFoldDB" id="A0A1S2VLW6"/>
<dbReference type="EMBL" id="MORL01000003">
    <property type="protein sequence ID" value="OIN59761.1"/>
    <property type="molecule type" value="Genomic_DNA"/>
</dbReference>
<comment type="caution">
    <text evidence="2">The sequence shown here is derived from an EMBL/GenBank/DDBJ whole genome shotgun (WGS) entry which is preliminary data.</text>
</comment>
<evidence type="ECO:0008006" key="4">
    <source>
        <dbReference type="Google" id="ProtNLM"/>
    </source>
</evidence>
<evidence type="ECO:0000256" key="1">
    <source>
        <dbReference type="SAM" id="SignalP"/>
    </source>
</evidence>
<evidence type="ECO:0000313" key="3">
    <source>
        <dbReference type="Proteomes" id="UP000181790"/>
    </source>
</evidence>
<evidence type="ECO:0000313" key="2">
    <source>
        <dbReference type="EMBL" id="OIN59761.1"/>
    </source>
</evidence>
<keyword evidence="1" id="KW-0732">Signal</keyword>
<accession>A0A1S2VLW6</accession>
<name>A0A1S2VLW6_9BACT</name>
<keyword evidence="3" id="KW-1185">Reference proteome</keyword>
<gene>
    <name evidence="2" type="ORF">BLX24_07850</name>
</gene>
<dbReference type="RefSeq" id="WP_071502562.1">
    <property type="nucleotide sequence ID" value="NZ_MORL01000003.1"/>
</dbReference>
<dbReference type="Proteomes" id="UP000181790">
    <property type="component" value="Unassembled WGS sequence"/>
</dbReference>
<feature type="signal peptide" evidence="1">
    <location>
        <begin position="1"/>
        <end position="25"/>
    </location>
</feature>